<comment type="cofactor">
    <cofactor evidence="5">
        <name>Na(+)</name>
        <dbReference type="ChEBI" id="CHEBI:29101"/>
    </cofactor>
</comment>
<keyword evidence="1" id="KW-1003">Cell membrane</keyword>
<gene>
    <name evidence="6" type="ORF">W908_06770</name>
</gene>
<comment type="subcellular location">
    <subcellularLocation>
        <location evidence="5">Cell membrane</location>
        <topology evidence="5">Single-pass membrane protein</topology>
    </subcellularLocation>
</comment>
<evidence type="ECO:0000313" key="6">
    <source>
        <dbReference type="EMBL" id="ALE02261.1"/>
    </source>
</evidence>
<accession>A0A0M3T262</accession>
<evidence type="ECO:0000256" key="5">
    <source>
        <dbReference type="RuleBase" id="RU004278"/>
    </source>
</evidence>
<dbReference type="RefSeq" id="WP_053820464.1">
    <property type="nucleotide sequence ID" value="NZ_CP006911.1"/>
</dbReference>
<organism evidence="6 7">
    <name type="scientific">Candidatus Pseudothioglobus singularis PS1</name>
    <dbReference type="NCBI Taxonomy" id="1125411"/>
    <lineage>
        <taxon>Bacteria</taxon>
        <taxon>Pseudomonadati</taxon>
        <taxon>Pseudomonadota</taxon>
        <taxon>Gammaproteobacteria</taxon>
        <taxon>Candidatus Pseudothioglobaceae</taxon>
        <taxon>Candidatus Pseudothioglobus</taxon>
    </lineage>
</organism>
<proteinExistence type="inferred from homology"/>
<evidence type="ECO:0000256" key="4">
    <source>
        <dbReference type="ARBA" id="ARBA00023136"/>
    </source>
</evidence>
<protein>
    <recommendedName>
        <fullName evidence="5">Oxaloacetate decarboxylase gamma chain</fullName>
        <ecNumber evidence="5">7.2.4.2</ecNumber>
    </recommendedName>
</protein>
<evidence type="ECO:0000256" key="2">
    <source>
        <dbReference type="ARBA" id="ARBA00022692"/>
    </source>
</evidence>
<keyword evidence="4 5" id="KW-0472">Membrane</keyword>
<keyword evidence="2 5" id="KW-0812">Transmembrane</keyword>
<dbReference type="GO" id="GO:0015451">
    <property type="term" value="F:decarboxylation-driven active transmembrane transporter activity"/>
    <property type="evidence" value="ECO:0007669"/>
    <property type="project" value="UniProtKB-EC"/>
</dbReference>
<dbReference type="OrthoDB" id="5772594at2"/>
<dbReference type="KEGG" id="tsn:W908_06770"/>
<reference evidence="6 7" key="1">
    <citation type="journal article" date="2015" name="Genome Announc.">
        <title>Genome Sequence of 'Candidatus Thioglobus singularis' Strain PS1, a Mixotroph from the SUP05 Clade of Marine Gammaproteobacteria.</title>
        <authorList>
            <person name="Marshall K.T."/>
            <person name="Morris R.M."/>
        </authorList>
    </citation>
    <scope>NUCLEOTIDE SEQUENCE [LARGE SCALE GENOMIC DNA]</scope>
    <source>
        <strain evidence="6 7">PS1</strain>
    </source>
</reference>
<comment type="catalytic activity">
    <reaction evidence="5">
        <text>oxaloacetate + 2 Na(+)(in) + H(+) = pyruvate + 2 Na(+)(out) + CO2</text>
        <dbReference type="Rhea" id="RHEA:57724"/>
        <dbReference type="ChEBI" id="CHEBI:15361"/>
        <dbReference type="ChEBI" id="CHEBI:15378"/>
        <dbReference type="ChEBI" id="CHEBI:16452"/>
        <dbReference type="ChEBI" id="CHEBI:16526"/>
        <dbReference type="ChEBI" id="CHEBI:29101"/>
        <dbReference type="EC" id="7.2.4.2"/>
    </reaction>
</comment>
<dbReference type="GO" id="GO:0015081">
    <property type="term" value="F:sodium ion transmembrane transporter activity"/>
    <property type="evidence" value="ECO:0007669"/>
    <property type="project" value="InterPro"/>
</dbReference>
<dbReference type="GO" id="GO:0036376">
    <property type="term" value="P:sodium ion export across plasma membrane"/>
    <property type="evidence" value="ECO:0007669"/>
    <property type="project" value="InterPro"/>
</dbReference>
<evidence type="ECO:0000256" key="1">
    <source>
        <dbReference type="ARBA" id="ARBA00022475"/>
    </source>
</evidence>
<evidence type="ECO:0000313" key="7">
    <source>
        <dbReference type="Proteomes" id="UP000068905"/>
    </source>
</evidence>
<dbReference type="Pfam" id="PF04277">
    <property type="entry name" value="OAD_gamma"/>
    <property type="match status" value="1"/>
</dbReference>
<name>A0A0M3T262_9GAMM</name>
<sequence>MDNNLLSDAITLTMFGMGFVFVFLALMVIVTNLMSKLVTKIQPSMNVSASMSSESSIEIDEKTRAIIEAAIKMHIQR</sequence>
<keyword evidence="5" id="KW-0915">Sodium</keyword>
<evidence type="ECO:0000256" key="3">
    <source>
        <dbReference type="ARBA" id="ARBA00022989"/>
    </source>
</evidence>
<dbReference type="EMBL" id="CP006911">
    <property type="protein sequence ID" value="ALE02261.1"/>
    <property type="molecule type" value="Genomic_DNA"/>
</dbReference>
<keyword evidence="7" id="KW-1185">Reference proteome</keyword>
<dbReference type="NCBIfam" id="TIGR01195">
    <property type="entry name" value="oadG_fam"/>
    <property type="match status" value="1"/>
</dbReference>
<keyword evidence="3 5" id="KW-1133">Transmembrane helix</keyword>
<dbReference type="STRING" id="1125411.W908_06770"/>
<dbReference type="Proteomes" id="UP000068905">
    <property type="component" value="Chromosome"/>
</dbReference>
<dbReference type="AlphaFoldDB" id="A0A0M3T262"/>
<keyword evidence="5" id="KW-0813">Transport</keyword>
<dbReference type="EC" id="7.2.4.2" evidence="5"/>
<keyword evidence="5" id="KW-0406">Ion transport</keyword>
<dbReference type="InterPro" id="IPR005899">
    <property type="entry name" value="Na_pump_deCOase"/>
</dbReference>
<comment type="function">
    <text evidence="5">Catalyzes the decarboxylation of oxaloacetate coupled to Na(+) translocation.</text>
</comment>
<keyword evidence="5" id="KW-0739">Sodium transport</keyword>
<dbReference type="GO" id="GO:0005886">
    <property type="term" value="C:plasma membrane"/>
    <property type="evidence" value="ECO:0007669"/>
    <property type="project" value="UniProtKB-SubCell"/>
</dbReference>
<comment type="similarity">
    <text evidence="5">Belongs to the OadG family.</text>
</comment>
<feature type="transmembrane region" description="Helical" evidence="5">
    <location>
        <begin position="12"/>
        <end position="35"/>
    </location>
</feature>